<keyword evidence="2" id="KW-1185">Reference proteome</keyword>
<dbReference type="Proteomes" id="UP000622797">
    <property type="component" value="Unassembled WGS sequence"/>
</dbReference>
<name>A0A8H4X0I4_9HYPO</name>
<accession>A0A8H4X0I4</accession>
<comment type="caution">
    <text evidence="1">The sequence shown here is derived from an EMBL/GenBank/DDBJ whole genome shotgun (WGS) entry which is preliminary data.</text>
</comment>
<gene>
    <name evidence="1" type="ORF">FSARC_11235</name>
</gene>
<reference evidence="1" key="1">
    <citation type="journal article" date="2020" name="BMC Genomics">
        <title>Correction to: Identification and distribution of gene clusters required for synthesis of sphingolipid metabolism inhibitors in diverse species of the filamentous fungus Fusarium.</title>
        <authorList>
            <person name="Kim H.S."/>
            <person name="Lohmar J.M."/>
            <person name="Busman M."/>
            <person name="Brown D.W."/>
            <person name="Naumann T.A."/>
            <person name="Divon H.H."/>
            <person name="Lysoe E."/>
            <person name="Uhlig S."/>
            <person name="Proctor R.H."/>
        </authorList>
    </citation>
    <scope>NUCLEOTIDE SEQUENCE</scope>
    <source>
        <strain evidence="1">NRRL 20472</strain>
    </source>
</reference>
<evidence type="ECO:0000313" key="2">
    <source>
        <dbReference type="Proteomes" id="UP000622797"/>
    </source>
</evidence>
<protein>
    <submittedName>
        <fullName evidence="1">Uncharacterized protein</fullName>
    </submittedName>
</protein>
<evidence type="ECO:0000313" key="1">
    <source>
        <dbReference type="EMBL" id="KAF4957648.1"/>
    </source>
</evidence>
<dbReference type="EMBL" id="JABEXW010000719">
    <property type="protein sequence ID" value="KAF4957648.1"/>
    <property type="molecule type" value="Genomic_DNA"/>
</dbReference>
<dbReference type="AlphaFoldDB" id="A0A8H4X0I4"/>
<organism evidence="1 2">
    <name type="scientific">Fusarium sarcochroum</name>
    <dbReference type="NCBI Taxonomy" id="1208366"/>
    <lineage>
        <taxon>Eukaryota</taxon>
        <taxon>Fungi</taxon>
        <taxon>Dikarya</taxon>
        <taxon>Ascomycota</taxon>
        <taxon>Pezizomycotina</taxon>
        <taxon>Sordariomycetes</taxon>
        <taxon>Hypocreomycetidae</taxon>
        <taxon>Hypocreales</taxon>
        <taxon>Nectriaceae</taxon>
        <taxon>Fusarium</taxon>
        <taxon>Fusarium lateritium species complex</taxon>
    </lineage>
</organism>
<sequence>MERTFEIDQAYKKFDLLEIADSAAIIRYPQKLSPDPVPWDDQRLLLDSRDPSFDIMPWTLDHREPESFSLNCANCPLQTDEFSAQNSVLGVDANDDPSFTAEVDLNTFDPLSDYLGYNEQNIAELSQEHDQLVAPKRISLGSNTVISPEPILDECTWRTGVTFAESILASGDDDPNCKVIDSTIKSHSPEEDFVYQEKIAISKGDALYAMILASARCAFSSGARALVEEAQ</sequence>
<proteinExistence type="predicted"/>
<reference evidence="1" key="2">
    <citation type="submission" date="2020-05" db="EMBL/GenBank/DDBJ databases">
        <authorList>
            <person name="Kim H.-S."/>
            <person name="Proctor R.H."/>
            <person name="Brown D.W."/>
        </authorList>
    </citation>
    <scope>NUCLEOTIDE SEQUENCE</scope>
    <source>
        <strain evidence="1">NRRL 20472</strain>
    </source>
</reference>